<evidence type="ECO:0000313" key="4">
    <source>
        <dbReference type="EMBL" id="NMK97988.1"/>
    </source>
</evidence>
<sequence>MWKKIVCSVGATTGAAIVGSYLYTKLIEKRSYKSFLKEKFNHVSRGKQYFIKPKKIDQMLKMAQIENSKPFKATKYRFNHRVDIREYYGTHTYYVNHQNDPHQLKILYMHGGSWVADPFKEHYQMMDQLATDYNAEVIAPIYPKVPQSGKRATFDLMTHIYRNLLDSVSSSDHIIIMGDSAGGNITLSYAQYLNEINLPQPGHIITISPVVDATFTNPEIPHYEKVDSMIGKEGLKTFAKIWAESDELDNYKVSPINGDFNNLGHITLSVGTHELLYPDVIKLSRKLNSEGISHNLLIGSHMLHDYAIQNIPEAKQFTENLRYIINDNRKIKDNII</sequence>
<dbReference type="GO" id="GO:0016787">
    <property type="term" value="F:hydrolase activity"/>
    <property type="evidence" value="ECO:0007669"/>
    <property type="project" value="UniProtKB-KW"/>
</dbReference>
<dbReference type="SUPFAM" id="SSF53474">
    <property type="entry name" value="alpha/beta-Hydrolases"/>
    <property type="match status" value="1"/>
</dbReference>
<dbReference type="AlphaFoldDB" id="A0A7X9WB54"/>
<dbReference type="EMBL" id="JABBMI010000069">
    <property type="protein sequence ID" value="NMK54863.1"/>
    <property type="molecule type" value="Genomic_DNA"/>
</dbReference>
<dbReference type="Pfam" id="PF07859">
    <property type="entry name" value="Abhydrolase_3"/>
    <property type="match status" value="1"/>
</dbReference>
<keyword evidence="1 4" id="KW-0378">Hydrolase</keyword>
<accession>A0A7X9WB54</accession>
<keyword evidence="5" id="KW-1185">Reference proteome</keyword>
<dbReference type="Proteomes" id="UP000550736">
    <property type="component" value="Unassembled WGS sequence"/>
</dbReference>
<reference evidence="5 6" key="1">
    <citation type="submission" date="2020-04" db="EMBL/GenBank/DDBJ databases">
        <title>The Epidemiology and Molecular Characteristics of Linezolid-Resistant Staphylococcus capitis in Huashan Hospital, Shanghai.</title>
        <authorList>
            <person name="Ding L."/>
            <person name="Li P."/>
            <person name="Yang Y."/>
            <person name="Lin D."/>
            <person name="Xu X."/>
        </authorList>
    </citation>
    <scope>NUCLEOTIDE SEQUENCE [LARGE SCALE GENOMIC DNA]</scope>
    <source>
        <strain evidence="4 6">12-86</strain>
        <strain evidence="3 5">17-84</strain>
    </source>
</reference>
<dbReference type="InterPro" id="IPR029058">
    <property type="entry name" value="AB_hydrolase_fold"/>
</dbReference>
<gene>
    <name evidence="4" type="ORF">HHM13_07770</name>
    <name evidence="3" type="ORF">HHM24_09025</name>
</gene>
<dbReference type="InterPro" id="IPR050300">
    <property type="entry name" value="GDXG_lipolytic_enzyme"/>
</dbReference>
<dbReference type="Gene3D" id="3.40.50.1820">
    <property type="entry name" value="alpha/beta hydrolase"/>
    <property type="match status" value="1"/>
</dbReference>
<dbReference type="Proteomes" id="UP000538955">
    <property type="component" value="Unassembled WGS sequence"/>
</dbReference>
<proteinExistence type="predicted"/>
<dbReference type="EMBL" id="JABBLX010000023">
    <property type="protein sequence ID" value="NMK97988.1"/>
    <property type="molecule type" value="Genomic_DNA"/>
</dbReference>
<dbReference type="InterPro" id="IPR013094">
    <property type="entry name" value="AB_hydrolase_3"/>
</dbReference>
<dbReference type="PANTHER" id="PTHR48081:SF8">
    <property type="entry name" value="ALPHA_BETA HYDROLASE FOLD-3 DOMAIN-CONTAINING PROTEIN-RELATED"/>
    <property type="match status" value="1"/>
</dbReference>
<evidence type="ECO:0000313" key="5">
    <source>
        <dbReference type="Proteomes" id="UP000538955"/>
    </source>
</evidence>
<organism evidence="4 6">
    <name type="scientific">Staphylococcus capitis</name>
    <dbReference type="NCBI Taxonomy" id="29388"/>
    <lineage>
        <taxon>Bacteria</taxon>
        <taxon>Bacillati</taxon>
        <taxon>Bacillota</taxon>
        <taxon>Bacilli</taxon>
        <taxon>Bacillales</taxon>
        <taxon>Staphylococcaceae</taxon>
        <taxon>Staphylococcus</taxon>
    </lineage>
</organism>
<evidence type="ECO:0000256" key="1">
    <source>
        <dbReference type="ARBA" id="ARBA00022801"/>
    </source>
</evidence>
<comment type="caution">
    <text evidence="4">The sequence shown here is derived from an EMBL/GenBank/DDBJ whole genome shotgun (WGS) entry which is preliminary data.</text>
</comment>
<protein>
    <submittedName>
        <fullName evidence="4">Alpha/beta hydrolase</fullName>
    </submittedName>
</protein>
<evidence type="ECO:0000259" key="2">
    <source>
        <dbReference type="Pfam" id="PF07859"/>
    </source>
</evidence>
<dbReference type="PANTHER" id="PTHR48081">
    <property type="entry name" value="AB HYDROLASE SUPERFAMILY PROTEIN C4A8.06C"/>
    <property type="match status" value="1"/>
</dbReference>
<feature type="domain" description="Alpha/beta hydrolase fold-3" evidence="2">
    <location>
        <begin position="106"/>
        <end position="307"/>
    </location>
</feature>
<dbReference type="RefSeq" id="WP_030058715.1">
    <property type="nucleotide sequence ID" value="NZ_CP086659.1"/>
</dbReference>
<name>A0A7X9WB54_STACP</name>
<evidence type="ECO:0000313" key="6">
    <source>
        <dbReference type="Proteomes" id="UP000550736"/>
    </source>
</evidence>
<evidence type="ECO:0000313" key="3">
    <source>
        <dbReference type="EMBL" id="NMK54863.1"/>
    </source>
</evidence>